<dbReference type="GO" id="GO:0004620">
    <property type="term" value="F:phospholipase activity"/>
    <property type="evidence" value="ECO:0007669"/>
    <property type="project" value="TreeGrafter"/>
</dbReference>
<feature type="region of interest" description="Disordered" evidence="1">
    <location>
        <begin position="484"/>
        <end position="505"/>
    </location>
</feature>
<dbReference type="AlphaFoldDB" id="A0A835SFZ9"/>
<dbReference type="Gene3D" id="1.25.40.20">
    <property type="entry name" value="Ankyrin repeat-containing domain"/>
    <property type="match status" value="1"/>
</dbReference>
<proteinExistence type="predicted"/>
<organism evidence="2 3">
    <name type="scientific">Chlamydomonas incerta</name>
    <dbReference type="NCBI Taxonomy" id="51695"/>
    <lineage>
        <taxon>Eukaryota</taxon>
        <taxon>Viridiplantae</taxon>
        <taxon>Chlorophyta</taxon>
        <taxon>core chlorophytes</taxon>
        <taxon>Chlorophyceae</taxon>
        <taxon>CS clade</taxon>
        <taxon>Chlamydomonadales</taxon>
        <taxon>Chlamydomonadaceae</taxon>
        <taxon>Chlamydomonas</taxon>
    </lineage>
</organism>
<dbReference type="GO" id="GO:0016020">
    <property type="term" value="C:membrane"/>
    <property type="evidence" value="ECO:0007669"/>
    <property type="project" value="TreeGrafter"/>
</dbReference>
<evidence type="ECO:0000313" key="3">
    <source>
        <dbReference type="Proteomes" id="UP000650467"/>
    </source>
</evidence>
<dbReference type="GO" id="GO:0005783">
    <property type="term" value="C:endoplasmic reticulum"/>
    <property type="evidence" value="ECO:0007669"/>
    <property type="project" value="TreeGrafter"/>
</dbReference>
<evidence type="ECO:0000313" key="2">
    <source>
        <dbReference type="EMBL" id="KAG2426518.1"/>
    </source>
</evidence>
<feature type="compositionally biased region" description="Acidic residues" evidence="1">
    <location>
        <begin position="291"/>
        <end position="306"/>
    </location>
</feature>
<dbReference type="Proteomes" id="UP000650467">
    <property type="component" value="Unassembled WGS sequence"/>
</dbReference>
<protein>
    <submittedName>
        <fullName evidence="2">Uncharacterized protein</fullName>
    </submittedName>
</protein>
<dbReference type="EMBL" id="JAEHOC010000047">
    <property type="protein sequence ID" value="KAG2426518.1"/>
    <property type="molecule type" value="Genomic_DNA"/>
</dbReference>
<dbReference type="GO" id="GO:0030149">
    <property type="term" value="P:sphingolipid catabolic process"/>
    <property type="evidence" value="ECO:0007669"/>
    <property type="project" value="TreeGrafter"/>
</dbReference>
<gene>
    <name evidence="2" type="ORF">HXX76_011745</name>
</gene>
<dbReference type="GO" id="GO:0071944">
    <property type="term" value="C:cell periphery"/>
    <property type="evidence" value="ECO:0007669"/>
    <property type="project" value="TreeGrafter"/>
</dbReference>
<comment type="caution">
    <text evidence="2">The sequence shown here is derived from an EMBL/GenBank/DDBJ whole genome shotgun (WGS) entry which is preliminary data.</text>
</comment>
<reference evidence="2" key="1">
    <citation type="journal article" date="2020" name="bioRxiv">
        <title>Comparative genomics of Chlamydomonas.</title>
        <authorList>
            <person name="Craig R.J."/>
            <person name="Hasan A.R."/>
            <person name="Ness R.W."/>
            <person name="Keightley P.D."/>
        </authorList>
    </citation>
    <scope>NUCLEOTIDE SEQUENCE</scope>
    <source>
        <strain evidence="2">SAG 7.73</strain>
    </source>
</reference>
<feature type="region of interest" description="Disordered" evidence="1">
    <location>
        <begin position="758"/>
        <end position="793"/>
    </location>
</feature>
<feature type="region of interest" description="Disordered" evidence="1">
    <location>
        <begin position="284"/>
        <end position="306"/>
    </location>
</feature>
<dbReference type="OrthoDB" id="560105at2759"/>
<feature type="region of interest" description="Disordered" evidence="1">
    <location>
        <begin position="630"/>
        <end position="657"/>
    </location>
</feature>
<dbReference type="SUPFAM" id="SSF140860">
    <property type="entry name" value="Pseudo ankyrin repeat-like"/>
    <property type="match status" value="1"/>
</dbReference>
<feature type="compositionally biased region" description="Acidic residues" evidence="1">
    <location>
        <begin position="767"/>
        <end position="793"/>
    </location>
</feature>
<accession>A0A835SFZ9</accession>
<dbReference type="InterPro" id="IPR036770">
    <property type="entry name" value="Ankyrin_rpt-contain_sf"/>
</dbReference>
<dbReference type="PANTHER" id="PTHR12393:SF6">
    <property type="entry name" value="SPHINGOMYELIN PHOSPHODIESTERASE 2"/>
    <property type="match status" value="1"/>
</dbReference>
<keyword evidence="3" id="KW-1185">Reference proteome</keyword>
<dbReference type="PANTHER" id="PTHR12393">
    <property type="entry name" value="SPHINGOMYELIN PHOSPHODIESTERASE RELATED"/>
    <property type="match status" value="1"/>
</dbReference>
<evidence type="ECO:0000256" key="1">
    <source>
        <dbReference type="SAM" id="MobiDB-lite"/>
    </source>
</evidence>
<dbReference type="GO" id="GO:0046513">
    <property type="term" value="P:ceramide biosynthetic process"/>
    <property type="evidence" value="ECO:0007669"/>
    <property type="project" value="TreeGrafter"/>
</dbReference>
<feature type="compositionally biased region" description="Acidic residues" evidence="1">
    <location>
        <begin position="635"/>
        <end position="647"/>
    </location>
</feature>
<name>A0A835SFZ9_CHLIN</name>
<sequence>MEDTQELFPWNRLAPELVQRVASAAGPGDLRLVNKETAKCLNDPVYKVIQLAAEPQRSWPDGRLKLHRAATPWPGEFFVCHWGRPEPWRSLTLRQRRRLLCLATASGDEASLEMALAHCGCSLEAEVFAAAAGAGHLAACERLLREGCGWGAAVPAAAAAAGHLPVLQWLYRQDCPMEDEHEDAGDAACRAGHAHITEFMIEAGIVPLAPHLPMVGDPDDDEPQQQLLGCAMNAAEGGHCELLDRLAPHVPPDARGQVLTQIAFGCPLPVLERYCQRWRAFEPPQDHFDDGSDGDGSDGDSDLAEGGLDEDGVAQLLWAAFGAATPDWAAKADYVCLRSAQPGRLGQQGIAELMKCGAVVFDGMEDTVVDQVQPYHWAARHADYEQRLRWLAARGVAPHDWAAQGAAGWGNLTALRYLTEEVGLRATPEVMTAAIRGGHAHVVEWLFAHGGALASARDLVSAAECSHSAAVFWAVARALERQEQAVKPQSQKKKRQKKEPVVGPLQHGLGRADGIGCGTSVLRYLHARQLLELDLAAVADEVAANPLVAALQNDNLAVASYLLHSCGALGVKLPPIGQLVREDRFGAVRWWLQHRLADGQPQGEGQSEAQRLESERLRQLQLRARRDWQVRRDADEGEEDEDEDAEGDPTRQLLPSGPMTEQDWCMVLACVRRQMGFLSTLHRQPHWDWLKQTYVESPAAAATVPVPGAPAAAAGAVVAGAAAAAGGGPDALVAQRMAQLAQLEMSAARDAGARMERLLRQHALGGSDDDDDMSDDEGDDDDSDDSDDRDDNE</sequence>